<dbReference type="AlphaFoldDB" id="Q01PS1"/>
<dbReference type="GO" id="GO:0016740">
    <property type="term" value="F:transferase activity"/>
    <property type="evidence" value="ECO:0007669"/>
    <property type="project" value="UniProtKB-KW"/>
</dbReference>
<dbReference type="KEGG" id="sus:Acid_7441"/>
<dbReference type="eggNOG" id="COG1216">
    <property type="taxonomic scope" value="Bacteria"/>
</dbReference>
<dbReference type="InParanoid" id="Q01PS1"/>
<gene>
    <name evidence="2" type="ordered locus">Acid_7441</name>
</gene>
<evidence type="ECO:0000259" key="1">
    <source>
        <dbReference type="Pfam" id="PF00535"/>
    </source>
</evidence>
<sequence>MSDIGIIIVTYNSENEVGECLDAALSTGAQIVVIDNASTDRTIAAIARRGVRLIANPENRGFAAAVNQGFTVLNCPYVLLLNPDAVIQGSLESLRAGCDIPGSAGAGGRLVDSSGKTQVGFVVRSLPTPAALSLEVLLLNRLWRNNPVNRKYRCLDWDAGSRNIAEQPAGAFLMVRRQVWLELGGLDEAFFPLWFEDVDFCRRIRDRGFNLYYMPEAVAKHTGGHSIPSLTVEMRRVYWYRSLLRYSSKHFHPLAFRAVCLAVFAGSFVRGFAEAAGDRSLKPIAAYGRIASFAGRCLLFGF</sequence>
<organism evidence="2">
    <name type="scientific">Solibacter usitatus (strain Ellin6076)</name>
    <dbReference type="NCBI Taxonomy" id="234267"/>
    <lineage>
        <taxon>Bacteria</taxon>
        <taxon>Pseudomonadati</taxon>
        <taxon>Acidobacteriota</taxon>
        <taxon>Terriglobia</taxon>
        <taxon>Bryobacterales</taxon>
        <taxon>Solibacteraceae</taxon>
        <taxon>Candidatus Solibacter</taxon>
    </lineage>
</organism>
<dbReference type="InterPro" id="IPR001173">
    <property type="entry name" value="Glyco_trans_2-like"/>
</dbReference>
<keyword evidence="2" id="KW-0808">Transferase</keyword>
<accession>Q01PS1</accession>
<dbReference type="SUPFAM" id="SSF53448">
    <property type="entry name" value="Nucleotide-diphospho-sugar transferases"/>
    <property type="match status" value="1"/>
</dbReference>
<proteinExistence type="predicted"/>
<name>Q01PS1_SOLUE</name>
<dbReference type="Gene3D" id="3.90.550.10">
    <property type="entry name" value="Spore Coat Polysaccharide Biosynthesis Protein SpsA, Chain A"/>
    <property type="match status" value="1"/>
</dbReference>
<dbReference type="HOGENOM" id="CLU_023845_0_1_0"/>
<feature type="domain" description="Glycosyltransferase 2-like" evidence="1">
    <location>
        <begin position="6"/>
        <end position="105"/>
    </location>
</feature>
<dbReference type="CDD" id="cd04186">
    <property type="entry name" value="GT_2_like_c"/>
    <property type="match status" value="1"/>
</dbReference>
<reference evidence="2" key="1">
    <citation type="submission" date="2006-10" db="EMBL/GenBank/DDBJ databases">
        <title>Complete sequence of Solibacter usitatus Ellin6076.</title>
        <authorList>
            <consortium name="US DOE Joint Genome Institute"/>
            <person name="Copeland A."/>
            <person name="Lucas S."/>
            <person name="Lapidus A."/>
            <person name="Barry K."/>
            <person name="Detter J.C."/>
            <person name="Glavina del Rio T."/>
            <person name="Hammon N."/>
            <person name="Israni S."/>
            <person name="Dalin E."/>
            <person name="Tice H."/>
            <person name="Pitluck S."/>
            <person name="Thompson L.S."/>
            <person name="Brettin T."/>
            <person name="Bruce D."/>
            <person name="Han C."/>
            <person name="Tapia R."/>
            <person name="Gilna P."/>
            <person name="Schmutz J."/>
            <person name="Larimer F."/>
            <person name="Land M."/>
            <person name="Hauser L."/>
            <person name="Kyrpides N."/>
            <person name="Mikhailova N."/>
            <person name="Janssen P.H."/>
            <person name="Kuske C.R."/>
            <person name="Richardson P."/>
        </authorList>
    </citation>
    <scope>NUCLEOTIDE SEQUENCE</scope>
    <source>
        <strain evidence="2">Ellin6076</strain>
    </source>
</reference>
<dbReference type="PANTHER" id="PTHR43179">
    <property type="entry name" value="RHAMNOSYLTRANSFERASE WBBL"/>
    <property type="match status" value="1"/>
</dbReference>
<dbReference type="FunCoup" id="Q01PS1">
    <property type="interactions" value="5"/>
</dbReference>
<dbReference type="PANTHER" id="PTHR43179:SF7">
    <property type="entry name" value="RHAMNOSYLTRANSFERASE WBBL"/>
    <property type="match status" value="1"/>
</dbReference>
<protein>
    <submittedName>
        <fullName evidence="2">Glycosyl transferase, family 2</fullName>
    </submittedName>
</protein>
<dbReference type="InterPro" id="IPR029044">
    <property type="entry name" value="Nucleotide-diphossugar_trans"/>
</dbReference>
<evidence type="ECO:0000313" key="2">
    <source>
        <dbReference type="EMBL" id="ABJ88349.1"/>
    </source>
</evidence>
<dbReference type="CAZy" id="GT2">
    <property type="family name" value="Glycosyltransferase Family 2"/>
</dbReference>
<dbReference type="OrthoDB" id="9813495at2"/>
<dbReference type="STRING" id="234267.Acid_7441"/>
<dbReference type="EMBL" id="CP000473">
    <property type="protein sequence ID" value="ABJ88349.1"/>
    <property type="molecule type" value="Genomic_DNA"/>
</dbReference>
<dbReference type="Pfam" id="PF00535">
    <property type="entry name" value="Glycos_transf_2"/>
    <property type="match status" value="1"/>
</dbReference>